<dbReference type="Pfam" id="PF00342">
    <property type="entry name" value="PGI"/>
    <property type="match status" value="1"/>
</dbReference>
<organism evidence="13 14">
    <name type="scientific">Candidatus Brevifilum fermentans</name>
    <dbReference type="NCBI Taxonomy" id="1986204"/>
    <lineage>
        <taxon>Bacteria</taxon>
        <taxon>Bacillati</taxon>
        <taxon>Chloroflexota</taxon>
        <taxon>Anaerolineae</taxon>
        <taxon>Anaerolineales</taxon>
        <taxon>Anaerolineaceae</taxon>
        <taxon>Candidatus Brevifilum</taxon>
    </lineage>
</organism>
<dbReference type="NCBIfam" id="NF007080">
    <property type="entry name" value="PRK09533.1"/>
    <property type="match status" value="1"/>
</dbReference>
<dbReference type="SUPFAM" id="SSF53697">
    <property type="entry name" value="SIS domain"/>
    <property type="match status" value="1"/>
</dbReference>
<dbReference type="InterPro" id="IPR018225">
    <property type="entry name" value="Transaldolase_AS"/>
</dbReference>
<keyword evidence="12 13" id="KW-0413">Isomerase</keyword>
<protein>
    <recommendedName>
        <fullName evidence="5 11">Transaldolase</fullName>
        <ecNumber evidence="5 11">2.2.1.2</ecNumber>
    </recommendedName>
</protein>
<evidence type="ECO:0000256" key="7">
    <source>
        <dbReference type="ARBA" id="ARBA00022679"/>
    </source>
</evidence>
<evidence type="ECO:0000256" key="8">
    <source>
        <dbReference type="ARBA" id="ARBA00023126"/>
    </source>
</evidence>
<dbReference type="NCBIfam" id="NF002881">
    <property type="entry name" value="PRK03343.1"/>
    <property type="match status" value="1"/>
</dbReference>
<evidence type="ECO:0000313" key="13">
    <source>
        <dbReference type="EMBL" id="SMX54133.1"/>
    </source>
</evidence>
<dbReference type="EMBL" id="LT859958">
    <property type="protein sequence ID" value="SMX54133.1"/>
    <property type="molecule type" value="Genomic_DNA"/>
</dbReference>
<dbReference type="SUPFAM" id="SSF51569">
    <property type="entry name" value="Aldolase"/>
    <property type="match status" value="1"/>
</dbReference>
<dbReference type="EC" id="2.2.1.2" evidence="5 11"/>
<keyword evidence="9 11" id="KW-0704">Schiff base</keyword>
<keyword evidence="7 11" id="KW-0808">Transferase</keyword>
<dbReference type="RefSeq" id="WP_087862006.1">
    <property type="nucleotide sequence ID" value="NZ_LT859958.1"/>
</dbReference>
<name>A0A1Y6K396_9CHLR</name>
<dbReference type="InterPro" id="IPR001672">
    <property type="entry name" value="G6P_Isomerase"/>
</dbReference>
<dbReference type="GO" id="GO:0006098">
    <property type="term" value="P:pentose-phosphate shunt"/>
    <property type="evidence" value="ECO:0007669"/>
    <property type="project" value="UniProtKB-UniRule"/>
</dbReference>
<dbReference type="NCBIfam" id="TIGR00876">
    <property type="entry name" value="tal_mycobact"/>
    <property type="match status" value="1"/>
</dbReference>
<reference evidence="14" key="1">
    <citation type="submission" date="2017-05" db="EMBL/GenBank/DDBJ databases">
        <authorList>
            <person name="Kirkegaard R."/>
            <person name="Mcilroy J S."/>
        </authorList>
    </citation>
    <scope>NUCLEOTIDE SEQUENCE [LARGE SCALE GENOMIC DNA]</scope>
</reference>
<sequence length="922" mass="101995">MSKVVQLYLLGQSIWYDNLKRSLIRDGTIASMIERREILGITSNPSIFEKAIISDTDYQSDLQLMAWAGLNAEEIFYRLAIQDIRDAADLFRPYYEASNGADGFVSLEVNPKLADDTQGTIDEARWLWQEVNRPNLMVKIPATRAGLPAITEAIAAGINVNVTLIFSRTRYREVMDAYLAGLEKRLRQGGDISQINSVASFFVSRFDSNADARLERIIQSGGKPAEQAKALKGKLAVDNTRLAYQDYLRSFDSPRFAALEKSGARKQRPLWASTSTKNPDYNDIMYVDELVAENSINTVPPETLLAYLDHGIPKLRIEEDLSRAESDFIQLAELGISIDEITQELEDDGVRKFSESFDSLLQAIELQREAFVKGLGSVADRVSEKVNQLKREDYIARLYRNDPTLWTKTSEGQTTVQTRLGWSDLPGASQALIPKLEEFSKDCLSAGFTRALVIGMGGSSLAPETMALILGDLSKGMDVRIIDSTLPDQIHEIEKWVDYSQTLFILASKSGTTSEPLALYAYFREKAEKVLGKTWASHFIAITDPGSYLAKLGESLGFRAVFTADPNVGGRYSALTHFGLIPAALLGIDLHRFLSRAYTMAERCSPATPITLNPGALLGVILGVSAMQGQDKLTLLTDEAIAPIGAWLEQLIAESSGKEGRGIVPIVDEPHIDVIDYAKDRIFVYLRICGEQDEFVKALEDAGHVVVVMQWSDLYDLAAHFYCWEFATAVACSLMTVNAFDQPDVQGSKDRTKQKLAALKEKGVLEEPDPDWTRESVKIYGQPFVDFEACDTLQEVIESFTALAEPGDYVAINAFLPLNNHNYERLTALRARILAQTGRATTLGFGPRFLHSTGQLHKGGPNTGLFLQITQDDAIDFEIPGESYSFGALARAQALGDFEALLSGNRRAVRIHLPAGDPLTFV</sequence>
<dbReference type="CDD" id="cd05015">
    <property type="entry name" value="SIS_PGI_1"/>
    <property type="match status" value="1"/>
</dbReference>
<gene>
    <name evidence="11 13" type="primary">tal</name>
    <name evidence="13" type="synonym">pgi</name>
    <name evidence="13" type="ORF">CFX1CAM_1068</name>
</gene>
<proteinExistence type="inferred from homology"/>
<evidence type="ECO:0000256" key="3">
    <source>
        <dbReference type="ARBA" id="ARBA00004857"/>
    </source>
</evidence>
<evidence type="ECO:0000256" key="5">
    <source>
        <dbReference type="ARBA" id="ARBA00013151"/>
    </source>
</evidence>
<dbReference type="Gene3D" id="3.40.50.10490">
    <property type="entry name" value="Glucose-6-phosphate isomerase like protein, domain 1"/>
    <property type="match status" value="3"/>
</dbReference>
<dbReference type="GO" id="GO:0005737">
    <property type="term" value="C:cytoplasm"/>
    <property type="evidence" value="ECO:0007669"/>
    <property type="project" value="UniProtKB-SubCell"/>
</dbReference>
<dbReference type="InterPro" id="IPR001585">
    <property type="entry name" value="TAL/FSA"/>
</dbReference>
<comment type="similarity">
    <text evidence="4 11">Belongs to the transaldolase family. Type 2 subfamily.</text>
</comment>
<dbReference type="InterPro" id="IPR046348">
    <property type="entry name" value="SIS_dom_sf"/>
</dbReference>
<dbReference type="InterPro" id="IPR013785">
    <property type="entry name" value="Aldolase_TIM"/>
</dbReference>
<dbReference type="AlphaFoldDB" id="A0A1Y6K396"/>
<dbReference type="GO" id="GO:0097367">
    <property type="term" value="F:carbohydrate derivative binding"/>
    <property type="evidence" value="ECO:0007669"/>
    <property type="project" value="InterPro"/>
</dbReference>
<accession>A0A1Y6K396</accession>
<comment type="catalytic activity">
    <reaction evidence="10 11">
        <text>D-sedoheptulose 7-phosphate + D-glyceraldehyde 3-phosphate = D-erythrose 4-phosphate + beta-D-fructose 6-phosphate</text>
        <dbReference type="Rhea" id="RHEA:17053"/>
        <dbReference type="ChEBI" id="CHEBI:16897"/>
        <dbReference type="ChEBI" id="CHEBI:57483"/>
        <dbReference type="ChEBI" id="CHEBI:57634"/>
        <dbReference type="ChEBI" id="CHEBI:59776"/>
        <dbReference type="EC" id="2.2.1.2"/>
    </reaction>
</comment>
<dbReference type="UniPathway" id="UPA00115">
    <property type="reaction ID" value="UER00414"/>
</dbReference>
<dbReference type="Gene3D" id="3.20.20.70">
    <property type="entry name" value="Aldolase class I"/>
    <property type="match status" value="1"/>
</dbReference>
<comment type="pathway">
    <text evidence="12">Carbohydrate degradation; glycolysis; D-glyceraldehyde 3-phosphate and glycerone phosphate from D-glucose: step 2/4.</text>
</comment>
<dbReference type="PROSITE" id="PS51463">
    <property type="entry name" value="P_GLUCOSE_ISOMERASE_3"/>
    <property type="match status" value="1"/>
</dbReference>
<comment type="similarity">
    <text evidence="12">Belongs to the GPI family.</text>
</comment>
<feature type="active site" description="Schiff-base intermediate with substrate" evidence="11">
    <location>
        <position position="139"/>
    </location>
</feature>
<comment type="subcellular location">
    <subcellularLocation>
        <location evidence="2 11">Cytoplasm</location>
    </subcellularLocation>
</comment>
<evidence type="ECO:0000256" key="11">
    <source>
        <dbReference type="HAMAP-Rule" id="MF_00493"/>
    </source>
</evidence>
<evidence type="ECO:0000256" key="4">
    <source>
        <dbReference type="ARBA" id="ARBA00008426"/>
    </source>
</evidence>
<keyword evidence="6 11" id="KW-0963">Cytoplasm</keyword>
<dbReference type="PROSITE" id="PS01054">
    <property type="entry name" value="TRANSALDOLASE_1"/>
    <property type="match status" value="1"/>
</dbReference>
<evidence type="ECO:0000256" key="10">
    <source>
        <dbReference type="ARBA" id="ARBA00048810"/>
    </source>
</evidence>
<dbReference type="GO" id="GO:0006094">
    <property type="term" value="P:gluconeogenesis"/>
    <property type="evidence" value="ECO:0007669"/>
    <property type="project" value="UniProtKB-KW"/>
</dbReference>
<evidence type="ECO:0000256" key="6">
    <source>
        <dbReference type="ARBA" id="ARBA00022490"/>
    </source>
</evidence>
<dbReference type="OrthoDB" id="140919at2"/>
<keyword evidence="8 11" id="KW-0570">Pentose shunt</keyword>
<dbReference type="InterPro" id="IPR004732">
    <property type="entry name" value="Transaldolase_2"/>
</dbReference>
<evidence type="ECO:0000256" key="2">
    <source>
        <dbReference type="ARBA" id="ARBA00004496"/>
    </source>
</evidence>
<dbReference type="HAMAP" id="MF_00493">
    <property type="entry name" value="Transaldolase_2"/>
    <property type="match status" value="1"/>
</dbReference>
<comment type="pathway">
    <text evidence="3 11">Carbohydrate degradation; pentose phosphate pathway; D-glyceraldehyde 3-phosphate and beta-D-fructose 6-phosphate from D-ribose 5-phosphate and D-xylulose 5-phosphate (non-oxidative stage): step 2/3.</text>
</comment>
<evidence type="ECO:0000256" key="1">
    <source>
        <dbReference type="ARBA" id="ARBA00003518"/>
    </source>
</evidence>
<dbReference type="PRINTS" id="PR00662">
    <property type="entry name" value="G6PISOMERASE"/>
</dbReference>
<dbReference type="GO" id="GO:0006096">
    <property type="term" value="P:glycolytic process"/>
    <property type="evidence" value="ECO:0007669"/>
    <property type="project" value="UniProtKB-UniPathway"/>
</dbReference>
<evidence type="ECO:0000256" key="9">
    <source>
        <dbReference type="ARBA" id="ARBA00023270"/>
    </source>
</evidence>
<comment type="function">
    <text evidence="1 11">Transaldolase is important for the balance of metabolites in the pentose-phosphate pathway.</text>
</comment>
<dbReference type="UniPathway" id="UPA00109">
    <property type="reaction ID" value="UER00181"/>
</dbReference>
<dbReference type="PANTHER" id="PTHR10683">
    <property type="entry name" value="TRANSALDOLASE"/>
    <property type="match status" value="1"/>
</dbReference>
<dbReference type="Proteomes" id="UP000195514">
    <property type="component" value="Chromosome I"/>
</dbReference>
<comment type="catalytic activity">
    <reaction evidence="12">
        <text>alpha-D-glucose 6-phosphate = beta-D-fructose 6-phosphate</text>
        <dbReference type="Rhea" id="RHEA:11816"/>
        <dbReference type="ChEBI" id="CHEBI:57634"/>
        <dbReference type="ChEBI" id="CHEBI:58225"/>
        <dbReference type="EC" id="5.3.1.9"/>
    </reaction>
</comment>
<keyword evidence="12" id="KW-0312">Gluconeogenesis</keyword>
<dbReference type="CDD" id="cd00955">
    <property type="entry name" value="Transaldolase_like"/>
    <property type="match status" value="1"/>
</dbReference>
<dbReference type="InterPro" id="IPR035476">
    <property type="entry name" value="SIS_PGI_1"/>
</dbReference>
<dbReference type="KEGG" id="abat:CFX1CAM_1068"/>
<dbReference type="GO" id="GO:0004347">
    <property type="term" value="F:glucose-6-phosphate isomerase activity"/>
    <property type="evidence" value="ECO:0007669"/>
    <property type="project" value="UniProtKB-EC"/>
</dbReference>
<evidence type="ECO:0000256" key="12">
    <source>
        <dbReference type="RuleBase" id="RU000612"/>
    </source>
</evidence>
<evidence type="ECO:0000313" key="14">
    <source>
        <dbReference type="Proteomes" id="UP000195514"/>
    </source>
</evidence>
<keyword evidence="12" id="KW-0324">Glycolysis</keyword>
<dbReference type="GO" id="GO:0004801">
    <property type="term" value="F:transaldolase activity"/>
    <property type="evidence" value="ECO:0007669"/>
    <property type="project" value="UniProtKB-UniRule"/>
</dbReference>
<keyword evidence="14" id="KW-1185">Reference proteome</keyword>
<dbReference type="PANTHER" id="PTHR10683:SF31">
    <property type="entry name" value="TRANSALDOLASE"/>
    <property type="match status" value="1"/>
</dbReference>
<dbReference type="Pfam" id="PF00923">
    <property type="entry name" value="TAL_FSA"/>
    <property type="match status" value="1"/>
</dbReference>